<dbReference type="CDD" id="cd03801">
    <property type="entry name" value="GT4_PimA-like"/>
    <property type="match status" value="1"/>
</dbReference>
<evidence type="ECO:0000313" key="3">
    <source>
        <dbReference type="Proteomes" id="UP000248557"/>
    </source>
</evidence>
<reference evidence="2 3" key="1">
    <citation type="submission" date="2017-05" db="EMBL/GenBank/DDBJ databases">
        <title>Host range expansion of the Methanosphaera genus to humans and monogastric animals involves recent and extensive reduction in genome content.</title>
        <authorList>
            <person name="Hoedt E.C."/>
            <person name="Volmer J.G."/>
            <person name="Parks D.H."/>
            <person name="Rosewarne C.P."/>
            <person name="Denman S.E."/>
            <person name="Mcsweeney C.S."/>
            <person name="O Cuiv P."/>
            <person name="Hugenholtz P."/>
            <person name="Tyson G.W."/>
            <person name="Morrison M."/>
        </authorList>
    </citation>
    <scope>NUCLEOTIDE SEQUENCE [LARGE SCALE GENOMIC DNA]</scope>
    <source>
        <strain evidence="2 3">PA5</strain>
    </source>
</reference>
<comment type="caution">
    <text evidence="2">The sequence shown here is derived from an EMBL/GenBank/DDBJ whole genome shotgun (WGS) entry which is preliminary data.</text>
</comment>
<name>A0A328Q5X2_9EURY</name>
<dbReference type="GeneID" id="3855790"/>
<dbReference type="SUPFAM" id="SSF53756">
    <property type="entry name" value="UDP-Glycosyltransferase/glycogen phosphorylase"/>
    <property type="match status" value="1"/>
</dbReference>
<dbReference type="Pfam" id="PF13439">
    <property type="entry name" value="Glyco_transf_4"/>
    <property type="match status" value="1"/>
</dbReference>
<dbReference type="RefSeq" id="WP_011405673.1">
    <property type="nucleotide sequence ID" value="NZ_CAUHHK010000039.1"/>
</dbReference>
<evidence type="ECO:0000313" key="2">
    <source>
        <dbReference type="EMBL" id="RAP03757.1"/>
    </source>
</evidence>
<evidence type="ECO:0000259" key="1">
    <source>
        <dbReference type="Pfam" id="PF13439"/>
    </source>
</evidence>
<dbReference type="Pfam" id="PF13692">
    <property type="entry name" value="Glyco_trans_1_4"/>
    <property type="match status" value="1"/>
</dbReference>
<dbReference type="PANTHER" id="PTHR12526">
    <property type="entry name" value="GLYCOSYLTRANSFERASE"/>
    <property type="match status" value="1"/>
</dbReference>
<dbReference type="Gene3D" id="3.40.50.2000">
    <property type="entry name" value="Glycogen Phosphorylase B"/>
    <property type="match status" value="2"/>
</dbReference>
<protein>
    <recommendedName>
        <fullName evidence="1">Glycosyltransferase subfamily 4-like N-terminal domain-containing protein</fullName>
    </recommendedName>
</protein>
<organism evidence="2 3">
    <name type="scientific">Methanosphaera stadtmanae</name>
    <dbReference type="NCBI Taxonomy" id="2317"/>
    <lineage>
        <taxon>Archaea</taxon>
        <taxon>Methanobacteriati</taxon>
        <taxon>Methanobacteriota</taxon>
        <taxon>Methanomada group</taxon>
        <taxon>Methanobacteria</taxon>
        <taxon>Methanobacteriales</taxon>
        <taxon>Methanobacteriaceae</taxon>
        <taxon>Methanosphaera</taxon>
    </lineage>
</organism>
<dbReference type="Proteomes" id="UP000248557">
    <property type="component" value="Unassembled WGS sequence"/>
</dbReference>
<sequence length="396" mass="45807">MTKILLICHDIPSLSVGATLPIYHLIKQLGSKHEIHLISFDSEKYSLDSIKDKLSTTNTLKIPEYHSLKNQLKYTLKNMICLDNLKTHSFLNYYYKSSMSHLINRKVDAENFDIVITDMPMAFYAKNIKIPKIVYAFDAVSNYNYNMYKKADTLFSRIYWYLNYYKIHRYERIYNLFDSCIVVNKKDKTLLERDVDISINVIPNGVDTNFFKNKNQTRSKLVFLGDMSTPPNNDAVKYFVDNIYPLVLEKRDVEFIIVGRNPSDYIKSLDKNPHITVTGSVDDVREYLKYGIIFITPMISGTGIKNKILEAMSMNLPVISTSKGISGICAVDNRDYLNADNEIEFNDAIIKLLDNKKLYKYIADNGHALVEKKYSWTTSMNKLDDIITKIVENKKS</sequence>
<dbReference type="EMBL" id="NGJK01000005">
    <property type="protein sequence ID" value="RAP03757.1"/>
    <property type="molecule type" value="Genomic_DNA"/>
</dbReference>
<gene>
    <name evidence="2" type="ORF">CA615_00275</name>
</gene>
<proteinExistence type="predicted"/>
<dbReference type="AlphaFoldDB" id="A0A328Q5X2"/>
<dbReference type="PANTHER" id="PTHR12526:SF630">
    <property type="entry name" value="GLYCOSYLTRANSFERASE"/>
    <property type="match status" value="1"/>
</dbReference>
<feature type="domain" description="Glycosyltransferase subfamily 4-like N-terminal" evidence="1">
    <location>
        <begin position="23"/>
        <end position="209"/>
    </location>
</feature>
<dbReference type="InterPro" id="IPR028098">
    <property type="entry name" value="Glyco_trans_4-like_N"/>
</dbReference>
<accession>A0A328Q5X2</accession>